<dbReference type="VEuPathDB" id="CryptoDB:Vbra_4074"/>
<feature type="domain" description="Leucine zipper with capping helix" evidence="8">
    <location>
        <begin position="121"/>
        <end position="172"/>
    </location>
</feature>
<comment type="function">
    <text evidence="5">Required for proper homologous chromosome pairing and efficient cross-over and intragenic recombination during meiosis.</text>
</comment>
<comment type="subcellular location">
    <subcellularLocation>
        <location evidence="1 5">Nucleus</location>
    </subcellularLocation>
</comment>
<sequence length="174" mass="19860">MKELEKLATGVGIVLQSVKDVVNELVGDGIILTDKVGASNIYWALPSEQKKAQERLLTSLREEEARLRDELESMSVKLDEARKSAGDATYKANLDKMLTLQQETEELDKSLAAFRSNDPRAIQQKRQEIDMAKHAAERWTDNIITARRWMSREQGAPLEEINRHFEIPPELDEE</sequence>
<accession>A0A0G4ERJ8</accession>
<dbReference type="Proteomes" id="UP000041254">
    <property type="component" value="Unassembled WGS sequence"/>
</dbReference>
<evidence type="ECO:0000256" key="4">
    <source>
        <dbReference type="ARBA" id="ARBA00023242"/>
    </source>
</evidence>
<dbReference type="OMA" id="VCYWAFP"/>
<evidence type="ECO:0000313" key="10">
    <source>
        <dbReference type="Proteomes" id="UP000041254"/>
    </source>
</evidence>
<evidence type="ECO:0000256" key="6">
    <source>
        <dbReference type="SAM" id="Coils"/>
    </source>
</evidence>
<evidence type="ECO:0000256" key="1">
    <source>
        <dbReference type="ARBA" id="ARBA00004123"/>
    </source>
</evidence>
<dbReference type="Pfam" id="PF18517">
    <property type="entry name" value="LZ3wCH"/>
    <property type="match status" value="1"/>
</dbReference>
<keyword evidence="3 6" id="KW-0175">Coiled coil</keyword>
<organism evidence="9 10">
    <name type="scientific">Vitrella brassicaformis (strain CCMP3155)</name>
    <dbReference type="NCBI Taxonomy" id="1169540"/>
    <lineage>
        <taxon>Eukaryota</taxon>
        <taxon>Sar</taxon>
        <taxon>Alveolata</taxon>
        <taxon>Colpodellida</taxon>
        <taxon>Vitrellaceae</taxon>
        <taxon>Vitrella</taxon>
    </lineage>
</organism>
<feature type="coiled-coil region" evidence="6">
    <location>
        <begin position="50"/>
        <end position="84"/>
    </location>
</feature>
<evidence type="ECO:0000313" key="9">
    <source>
        <dbReference type="EMBL" id="CEL99913.1"/>
    </source>
</evidence>
<gene>
    <name evidence="9" type="ORF">Vbra_4074</name>
</gene>
<evidence type="ECO:0008006" key="11">
    <source>
        <dbReference type="Google" id="ProtNLM"/>
    </source>
</evidence>
<dbReference type="InParanoid" id="A0A0G4ERJ8"/>
<dbReference type="EMBL" id="CDMY01000291">
    <property type="protein sequence ID" value="CEL99913.1"/>
    <property type="molecule type" value="Genomic_DNA"/>
</dbReference>
<evidence type="ECO:0000256" key="5">
    <source>
        <dbReference type="PIRNR" id="PIRNR026991"/>
    </source>
</evidence>
<dbReference type="OrthoDB" id="273345at2759"/>
<dbReference type="PhylomeDB" id="A0A0G4ERJ8"/>
<name>A0A0G4ERJ8_VITBC</name>
<protein>
    <recommendedName>
        <fullName evidence="11">Meiotic nuclear division protein 1 homolog</fullName>
    </recommendedName>
</protein>
<dbReference type="STRING" id="1169540.A0A0G4ERJ8"/>
<feature type="domain" description="Mnd1 HTH" evidence="7">
    <location>
        <begin position="1"/>
        <end position="46"/>
    </location>
</feature>
<dbReference type="GO" id="GO:0005634">
    <property type="term" value="C:nucleus"/>
    <property type="evidence" value="ECO:0007669"/>
    <property type="project" value="UniProtKB-SubCell"/>
</dbReference>
<dbReference type="AlphaFoldDB" id="A0A0G4ERJ8"/>
<evidence type="ECO:0000256" key="2">
    <source>
        <dbReference type="ARBA" id="ARBA00005981"/>
    </source>
</evidence>
<keyword evidence="4 5" id="KW-0539">Nucleus</keyword>
<dbReference type="GO" id="GO:0007131">
    <property type="term" value="P:reciprocal meiotic recombination"/>
    <property type="evidence" value="ECO:0007669"/>
    <property type="project" value="InterPro"/>
</dbReference>
<dbReference type="InterPro" id="IPR005647">
    <property type="entry name" value="Mnd1"/>
</dbReference>
<keyword evidence="10" id="KW-1185">Reference proteome</keyword>
<dbReference type="InterPro" id="IPR040661">
    <property type="entry name" value="LZ3wCH"/>
</dbReference>
<evidence type="ECO:0000259" key="8">
    <source>
        <dbReference type="Pfam" id="PF18517"/>
    </source>
</evidence>
<comment type="similarity">
    <text evidence="2 5">Belongs to the MND1 family.</text>
</comment>
<evidence type="ECO:0000256" key="3">
    <source>
        <dbReference type="ARBA" id="ARBA00023054"/>
    </source>
</evidence>
<dbReference type="GO" id="GO:0003690">
    <property type="term" value="F:double-stranded DNA binding"/>
    <property type="evidence" value="ECO:0007669"/>
    <property type="project" value="InterPro"/>
</dbReference>
<dbReference type="PIRSF" id="PIRSF026991">
    <property type="entry name" value="Mnd1"/>
    <property type="match status" value="1"/>
</dbReference>
<proteinExistence type="inferred from homology"/>
<dbReference type="Pfam" id="PF03962">
    <property type="entry name" value="Mnd1"/>
    <property type="match status" value="1"/>
</dbReference>
<dbReference type="InterPro" id="IPR040453">
    <property type="entry name" value="Mnd1_HTH"/>
</dbReference>
<dbReference type="FunCoup" id="A0A0G4ERJ8">
    <property type="interactions" value="85"/>
</dbReference>
<reference evidence="9 10" key="1">
    <citation type="submission" date="2014-11" db="EMBL/GenBank/DDBJ databases">
        <authorList>
            <person name="Zhu J."/>
            <person name="Qi W."/>
            <person name="Song R."/>
        </authorList>
    </citation>
    <scope>NUCLEOTIDE SEQUENCE [LARGE SCALE GENOMIC DNA]</scope>
</reference>
<evidence type="ECO:0000259" key="7">
    <source>
        <dbReference type="Pfam" id="PF03962"/>
    </source>
</evidence>